<dbReference type="PANTHER" id="PTHR23526:SF2">
    <property type="entry name" value="MAJOR FACILITATOR SUPERFAMILY (MFS) PROFILE DOMAIN-CONTAINING PROTEIN"/>
    <property type="match status" value="1"/>
</dbReference>
<comment type="caution">
    <text evidence="3">The sequence shown here is derived from an EMBL/GenBank/DDBJ whole genome shotgun (WGS) entry which is preliminary data.</text>
</comment>
<gene>
    <name evidence="3" type="ORF">ACFO8Q_09955</name>
</gene>
<dbReference type="EMBL" id="JBHSHC010000082">
    <property type="protein sequence ID" value="MFC4767682.1"/>
    <property type="molecule type" value="Genomic_DNA"/>
</dbReference>
<dbReference type="InterPro" id="IPR011701">
    <property type="entry name" value="MFS"/>
</dbReference>
<dbReference type="PANTHER" id="PTHR23526">
    <property type="entry name" value="INTEGRAL MEMBRANE TRANSPORT PROTEIN-RELATED"/>
    <property type="match status" value="1"/>
</dbReference>
<keyword evidence="4" id="KW-1185">Reference proteome</keyword>
<accession>A0ABV9Q4U5</accession>
<feature type="transmembrane region" description="Helical" evidence="2">
    <location>
        <begin position="264"/>
        <end position="282"/>
    </location>
</feature>
<feature type="transmembrane region" description="Helical" evidence="2">
    <location>
        <begin position="93"/>
        <end position="120"/>
    </location>
</feature>
<dbReference type="Proteomes" id="UP001596002">
    <property type="component" value="Unassembled WGS sequence"/>
</dbReference>
<evidence type="ECO:0000256" key="1">
    <source>
        <dbReference type="ARBA" id="ARBA00004651"/>
    </source>
</evidence>
<name>A0ABV9Q4U5_9BACL</name>
<feature type="transmembrane region" description="Helical" evidence="2">
    <location>
        <begin position="235"/>
        <end position="252"/>
    </location>
</feature>
<dbReference type="RefSeq" id="WP_380025604.1">
    <property type="nucleotide sequence ID" value="NZ_JBHSHC010000082.1"/>
</dbReference>
<feature type="transmembrane region" description="Helical" evidence="2">
    <location>
        <begin position="364"/>
        <end position="387"/>
    </location>
</feature>
<feature type="transmembrane region" description="Helical" evidence="2">
    <location>
        <begin position="69"/>
        <end position="87"/>
    </location>
</feature>
<dbReference type="Gene3D" id="1.20.1250.20">
    <property type="entry name" value="MFS general substrate transporter like domains"/>
    <property type="match status" value="1"/>
</dbReference>
<protein>
    <submittedName>
        <fullName evidence="3">MFS transporter</fullName>
    </submittedName>
</protein>
<feature type="transmembrane region" description="Helical" evidence="2">
    <location>
        <begin position="43"/>
        <end position="62"/>
    </location>
</feature>
<keyword evidence="2" id="KW-1133">Transmembrane helix</keyword>
<reference evidence="4" key="1">
    <citation type="journal article" date="2019" name="Int. J. Syst. Evol. Microbiol.">
        <title>The Global Catalogue of Microorganisms (GCM) 10K type strain sequencing project: providing services to taxonomists for standard genome sequencing and annotation.</title>
        <authorList>
            <consortium name="The Broad Institute Genomics Platform"/>
            <consortium name="The Broad Institute Genome Sequencing Center for Infectious Disease"/>
            <person name="Wu L."/>
            <person name="Ma J."/>
        </authorList>
    </citation>
    <scope>NUCLEOTIDE SEQUENCE [LARGE SCALE GENOMIC DNA]</scope>
    <source>
        <strain evidence="4">WYCCWR 12678</strain>
    </source>
</reference>
<comment type="subcellular location">
    <subcellularLocation>
        <location evidence="1">Cell membrane</location>
        <topology evidence="1">Multi-pass membrane protein</topology>
    </subcellularLocation>
</comment>
<feature type="transmembrane region" description="Helical" evidence="2">
    <location>
        <begin position="203"/>
        <end position="229"/>
    </location>
</feature>
<feature type="transmembrane region" description="Helical" evidence="2">
    <location>
        <begin position="9"/>
        <end position="31"/>
    </location>
</feature>
<evidence type="ECO:0000313" key="4">
    <source>
        <dbReference type="Proteomes" id="UP001596002"/>
    </source>
</evidence>
<keyword evidence="2" id="KW-0472">Membrane</keyword>
<dbReference type="Pfam" id="PF07690">
    <property type="entry name" value="MFS_1"/>
    <property type="match status" value="1"/>
</dbReference>
<dbReference type="SUPFAM" id="SSF103473">
    <property type="entry name" value="MFS general substrate transporter"/>
    <property type="match status" value="1"/>
</dbReference>
<feature type="transmembrane region" description="Helical" evidence="2">
    <location>
        <begin position="288"/>
        <end position="311"/>
    </location>
</feature>
<feature type="transmembrane region" description="Helical" evidence="2">
    <location>
        <begin position="164"/>
        <end position="182"/>
    </location>
</feature>
<dbReference type="InterPro" id="IPR052528">
    <property type="entry name" value="Sugar_transport-like"/>
</dbReference>
<evidence type="ECO:0000256" key="2">
    <source>
        <dbReference type="SAM" id="Phobius"/>
    </source>
</evidence>
<feature type="transmembrane region" description="Helical" evidence="2">
    <location>
        <begin position="140"/>
        <end position="158"/>
    </location>
</feature>
<organism evidence="3 4">
    <name type="scientific">Effusibacillus consociatus</name>
    <dbReference type="NCBI Taxonomy" id="1117041"/>
    <lineage>
        <taxon>Bacteria</taxon>
        <taxon>Bacillati</taxon>
        <taxon>Bacillota</taxon>
        <taxon>Bacilli</taxon>
        <taxon>Bacillales</taxon>
        <taxon>Alicyclobacillaceae</taxon>
        <taxon>Effusibacillus</taxon>
    </lineage>
</organism>
<proteinExistence type="predicted"/>
<feature type="transmembrane region" description="Helical" evidence="2">
    <location>
        <begin position="339"/>
        <end position="358"/>
    </location>
</feature>
<dbReference type="InterPro" id="IPR036259">
    <property type="entry name" value="MFS_trans_sf"/>
</dbReference>
<keyword evidence="2" id="KW-0812">Transmembrane</keyword>
<evidence type="ECO:0000313" key="3">
    <source>
        <dbReference type="EMBL" id="MFC4767682.1"/>
    </source>
</evidence>
<sequence>MHSQLKRLLWLHGSFLGVVIFSNLFINLYLWSVFKNFSRLGQYNLTVALFTLIGFVLGMYVIRLRNIRYSLAGAILCMLTLFLLLVFREKEIVEWLFLLGSLYGSSLGMYYSGFNLISFFLTGKEERDLFFGREQMLNRFVSLVTPLTFSFIVFWFGYKGAFSLISSILMITVLLTFFIPKIKTDFTVVNLRYREVWQEYKNVLLSITGFGFLQSWIQIASSVFLFFYLTDSTRVGLWNSVFATIGIGMGYWMSKFSKPKNRKYLALTGTILLSGAALIIFFPKAWTVLAFNVLAALTLPMIWLPITVVHYNRISDLSCPSIDNCRIGLSAHYLVIREFMLNLGRVLFFLLMALGLGYEGPNIPVYIVFVILFLPIVIYRCNALFFVENKRNI</sequence>